<evidence type="ECO:0000313" key="8">
    <source>
        <dbReference type="Proteomes" id="UP000267027"/>
    </source>
</evidence>
<dbReference type="EMBL" id="UYYA01000870">
    <property type="protein sequence ID" value="VDM54781.1"/>
    <property type="molecule type" value="Genomic_DNA"/>
</dbReference>
<dbReference type="Gene3D" id="1.20.120.1100">
    <property type="match status" value="1"/>
</dbReference>
<organism evidence="9">
    <name type="scientific">Angiostrongylus costaricensis</name>
    <name type="common">Nematode worm</name>
    <dbReference type="NCBI Taxonomy" id="334426"/>
    <lineage>
        <taxon>Eukaryota</taxon>
        <taxon>Metazoa</taxon>
        <taxon>Ecdysozoa</taxon>
        <taxon>Nematoda</taxon>
        <taxon>Chromadorea</taxon>
        <taxon>Rhabditida</taxon>
        <taxon>Rhabditina</taxon>
        <taxon>Rhabditomorpha</taxon>
        <taxon>Strongyloidea</taxon>
        <taxon>Metastrongylidae</taxon>
        <taxon>Angiostrongylus</taxon>
    </lineage>
</organism>
<dbReference type="WBParaSite" id="ACOC_0000319501-mRNA-1">
    <property type="protein sequence ID" value="ACOC_0000319501-mRNA-1"/>
    <property type="gene ID" value="ACOC_0000319501"/>
</dbReference>
<proteinExistence type="inferred from homology"/>
<evidence type="ECO:0000256" key="4">
    <source>
        <dbReference type="ARBA" id="ARBA00022729"/>
    </source>
</evidence>
<protein>
    <submittedName>
        <fullName evidence="9">DUF148 domain-containing protein</fullName>
    </submittedName>
</protein>
<reference evidence="9" key="1">
    <citation type="submission" date="2017-02" db="UniProtKB">
        <authorList>
            <consortium name="WormBaseParasite"/>
        </authorList>
    </citation>
    <scope>IDENTIFICATION</scope>
</reference>
<comment type="similarity">
    <text evidence="2">Belongs to the fatty-acid and retinol-binding protein (FARBP) family.</text>
</comment>
<keyword evidence="8" id="KW-1185">Reference proteome</keyword>
<dbReference type="AlphaFoldDB" id="A0A0R3PG29"/>
<dbReference type="Pfam" id="PF05823">
    <property type="entry name" value="Gp-FAR-1"/>
    <property type="match status" value="1"/>
</dbReference>
<name>A0A0R3PG29_ANGCS</name>
<keyword evidence="4" id="KW-0732">Signal</keyword>
<sequence length="191" mass="21750">MEALDEYLDMIKMFRGMLPQDLIGTIENLNVTEKGELISFMSNWYHGRIKKPENKDELVELIKEELPTLYDKIDALNTTFYTKFLQLKPETQEILRSWRDKAISLEGATPSESAVKRLQMLRDVALSVQTMSNETKEDIRSQFPMAVNLTEGFGFTILTTMAMIVQKIIESFNAVSTAATVPQECSMAPLD</sequence>
<reference evidence="7 8" key="2">
    <citation type="submission" date="2018-11" db="EMBL/GenBank/DDBJ databases">
        <authorList>
            <consortium name="Pathogen Informatics"/>
        </authorList>
    </citation>
    <scope>NUCLEOTIDE SEQUENCE [LARGE SCALE GENOMIC DNA]</scope>
    <source>
        <strain evidence="7 8">Costa Rica</strain>
    </source>
</reference>
<evidence type="ECO:0000256" key="6">
    <source>
        <dbReference type="ARBA" id="ARBA00023121"/>
    </source>
</evidence>
<comment type="subcellular location">
    <subcellularLocation>
        <location evidence="1">Secreted</location>
    </subcellularLocation>
</comment>
<dbReference type="PANTHER" id="PTHR31418">
    <property type="entry name" value="FATTY-ACID AND RETINOL-BINDING PROTEIN 1"/>
    <property type="match status" value="1"/>
</dbReference>
<keyword evidence="5" id="KW-0175">Coiled coil</keyword>
<dbReference type="GO" id="GO:0005576">
    <property type="term" value="C:extracellular region"/>
    <property type="evidence" value="ECO:0007669"/>
    <property type="project" value="UniProtKB-SubCell"/>
</dbReference>
<evidence type="ECO:0000256" key="2">
    <source>
        <dbReference type="ARBA" id="ARBA00006648"/>
    </source>
</evidence>
<dbReference type="Proteomes" id="UP000267027">
    <property type="component" value="Unassembled WGS sequence"/>
</dbReference>
<evidence type="ECO:0000313" key="7">
    <source>
        <dbReference type="EMBL" id="VDM54781.1"/>
    </source>
</evidence>
<evidence type="ECO:0000256" key="1">
    <source>
        <dbReference type="ARBA" id="ARBA00004613"/>
    </source>
</evidence>
<keyword evidence="3" id="KW-0964">Secreted</keyword>
<dbReference type="GO" id="GO:0008289">
    <property type="term" value="F:lipid binding"/>
    <property type="evidence" value="ECO:0007669"/>
    <property type="project" value="UniProtKB-KW"/>
</dbReference>
<gene>
    <name evidence="7" type="ORF">ACOC_LOCUS3196</name>
</gene>
<dbReference type="OrthoDB" id="5779597at2759"/>
<keyword evidence="6" id="KW-0446">Lipid-binding</keyword>
<evidence type="ECO:0000313" key="9">
    <source>
        <dbReference type="WBParaSite" id="ACOC_0000319501-mRNA-1"/>
    </source>
</evidence>
<dbReference type="InterPro" id="IPR008632">
    <property type="entry name" value="Gp-FAR-1"/>
</dbReference>
<evidence type="ECO:0000256" key="3">
    <source>
        <dbReference type="ARBA" id="ARBA00022525"/>
    </source>
</evidence>
<dbReference type="OMA" id="TTFYTKF"/>
<accession>A0A0R3PG29</accession>
<evidence type="ECO:0000256" key="5">
    <source>
        <dbReference type="ARBA" id="ARBA00023054"/>
    </source>
</evidence>
<dbReference type="PANTHER" id="PTHR31418:SF5">
    <property type="entry name" value="FATTY-ACID AND RETINOL-BINDING PROTEIN 1"/>
    <property type="match status" value="1"/>
</dbReference>